<dbReference type="Gene3D" id="3.40.640.10">
    <property type="entry name" value="Type I PLP-dependent aspartate aminotransferase-like (Major domain)"/>
    <property type="match status" value="1"/>
</dbReference>
<evidence type="ECO:0000256" key="17">
    <source>
        <dbReference type="ARBA" id="ARBA00052128"/>
    </source>
</evidence>
<comment type="catalytic activity">
    <reaction evidence="21">
        <text>L-leucine + glyoxylate = 4-methyl-2-oxopentanoate + glycine</text>
        <dbReference type="Rhea" id="RHEA:69128"/>
        <dbReference type="ChEBI" id="CHEBI:17865"/>
        <dbReference type="ChEBI" id="CHEBI:36655"/>
        <dbReference type="ChEBI" id="CHEBI:57305"/>
        <dbReference type="ChEBI" id="CHEBI:57427"/>
    </reaction>
</comment>
<evidence type="ECO:0000256" key="28">
    <source>
        <dbReference type="ARBA" id="ARBA00067027"/>
    </source>
</evidence>
<comment type="catalytic activity">
    <reaction evidence="10">
        <text>L-2-aminoadipate + glyoxylate = 2-oxoadipate + glycine</text>
        <dbReference type="Rhea" id="RHEA:69112"/>
        <dbReference type="ChEBI" id="CHEBI:36655"/>
        <dbReference type="ChEBI" id="CHEBI:57305"/>
        <dbReference type="ChEBI" id="CHEBI:57499"/>
        <dbReference type="ChEBI" id="CHEBI:58672"/>
    </reaction>
    <physiologicalReaction direction="left-to-right" evidence="10">
        <dbReference type="Rhea" id="RHEA:69113"/>
    </physiologicalReaction>
</comment>
<comment type="catalytic activity">
    <reaction evidence="17">
        <text>2-oxohexanoate + L-kynurenine = L-2-aminohexanoate + kynurenate + H2O</text>
        <dbReference type="Rhea" id="RHEA:66060"/>
        <dbReference type="ChEBI" id="CHEBI:15377"/>
        <dbReference type="ChEBI" id="CHEBI:35177"/>
        <dbReference type="ChEBI" id="CHEBI:57959"/>
        <dbReference type="ChEBI" id="CHEBI:58454"/>
        <dbReference type="ChEBI" id="CHEBI:58455"/>
    </reaction>
    <physiologicalReaction direction="left-to-right" evidence="17">
        <dbReference type="Rhea" id="RHEA:66061"/>
    </physiologicalReaction>
</comment>
<dbReference type="EC" id="2.6.1.4" evidence="27"/>
<evidence type="ECO:0000256" key="30">
    <source>
        <dbReference type="ARBA" id="ARBA00074091"/>
    </source>
</evidence>
<comment type="function">
    <text evidence="25">Transaminase with broad substrate specificity. Has transaminase activity towards aminoadipate, kynurenine, methionine and glutamate. Shows activity also towards tryptophan, aspartate and hydroxykynurenine. Accepts a variety of oxo-acids as amino-group acceptors, with a preference for 2-oxoglutarate, 2-oxocaproic acid, phenylpyruvate and alpha-oxo-gamma-methiol butyric acid. Can also use glyoxylate as amino-group acceptor (in vitro).</text>
</comment>
<dbReference type="InterPro" id="IPR015424">
    <property type="entry name" value="PyrdxlP-dep_Trfase"/>
</dbReference>
<evidence type="ECO:0000256" key="2">
    <source>
        <dbReference type="ARBA" id="ARBA00007441"/>
    </source>
</evidence>
<reference evidence="42" key="1">
    <citation type="submission" date="2021-01" db="EMBL/GenBank/DDBJ databases">
        <authorList>
            <person name="Li R."/>
            <person name="Bekaert M."/>
        </authorList>
    </citation>
    <scope>NUCLEOTIDE SEQUENCE</scope>
    <source>
        <strain evidence="42">Farmed</strain>
    </source>
</reference>
<dbReference type="GO" id="GO:0016212">
    <property type="term" value="F:kynurenine-oxoglutarate transaminase activity"/>
    <property type="evidence" value="ECO:0007669"/>
    <property type="project" value="UniProtKB-EC"/>
</dbReference>
<dbReference type="GO" id="GO:1901605">
    <property type="term" value="P:alpha-amino acid metabolic process"/>
    <property type="evidence" value="ECO:0007669"/>
    <property type="project" value="TreeGrafter"/>
</dbReference>
<evidence type="ECO:0000256" key="31">
    <source>
        <dbReference type="ARBA" id="ARBA00075068"/>
    </source>
</evidence>
<evidence type="ECO:0000256" key="29">
    <source>
        <dbReference type="ARBA" id="ARBA00067059"/>
    </source>
</evidence>
<evidence type="ECO:0000256" key="23">
    <source>
        <dbReference type="ARBA" id="ARBA00052580"/>
    </source>
</evidence>
<dbReference type="GO" id="GO:0047315">
    <property type="term" value="F:kynurenine-glyoxylate transaminase activity"/>
    <property type="evidence" value="ECO:0007669"/>
    <property type="project" value="UniProtKB-EC"/>
</dbReference>
<dbReference type="GO" id="GO:0050094">
    <property type="term" value="F:methionine-glyoxylate transaminase activity"/>
    <property type="evidence" value="ECO:0007669"/>
    <property type="project" value="UniProtKB-EC"/>
</dbReference>
<comment type="pathway">
    <text evidence="26">Amino-acid degradation; L-lysine degradation via saccharopine pathway; glutaryl-CoA from L-lysine: step 4/6.</text>
</comment>
<comment type="catalytic activity">
    <reaction evidence="19">
        <text>glyoxylate + L-phenylalanine = 3-phenylpyruvate + glycine</text>
        <dbReference type="Rhea" id="RHEA:69120"/>
        <dbReference type="ChEBI" id="CHEBI:18005"/>
        <dbReference type="ChEBI" id="CHEBI:36655"/>
        <dbReference type="ChEBI" id="CHEBI:57305"/>
        <dbReference type="ChEBI" id="CHEBI:58095"/>
    </reaction>
</comment>
<sequence length="425" mass="47651">MNYARFLNKVSLARRPSPTRVLTNILLQSPPTMISMATGMPNANFFPVLEGSFKLQDGTSIKLSGTDMRRAQQYSQSQGIPELLDWLKMLQKNMHNPPLLDTPGDEQTKIIVTNGSQDGLSKLFDALITEQDHILMESPCYSGTMSMVKPLGPRILDVKTDGNGLIPGHLKEILSRWSPEDAKNPCSNIPKVLYTVPTGGNPTGCGLTFERKKEIYNIACKYNLLIIEDDPYYYIQYTKDYVPSFLSIDVEGRVVRFDSFSKLLSSGMRCGFVTGPAAILDRIVLHLQTSVLHISGLTQFVILKIIELWGLEGFKAHVLKVAEFYRQQRDVTIDAAEKSLKGIAEWNDPTGGMFLWLKLIGVKDSYKLIMEKAQEKDVLFVPGNAFMSTDNPCPYVRAAFSQCSSEDIYVAFERLAALVREHRGY</sequence>
<keyword evidence="4 42" id="KW-0032">Aminotransferase</keyword>
<comment type="similarity">
    <text evidence="2">Belongs to the class-I pyridoxal-phosphate-dependent aminotransferase family.</text>
</comment>
<dbReference type="InterPro" id="IPR004839">
    <property type="entry name" value="Aminotransferase_I/II_large"/>
</dbReference>
<evidence type="ECO:0000313" key="43">
    <source>
        <dbReference type="Proteomes" id="UP000597762"/>
    </source>
</evidence>
<comment type="catalytic activity">
    <reaction evidence="9">
        <text>L-tyrosine + glyoxylate = 3-(4-hydroxyphenyl)pyruvate + glycine</text>
        <dbReference type="Rhea" id="RHEA:69116"/>
        <dbReference type="ChEBI" id="CHEBI:36242"/>
        <dbReference type="ChEBI" id="CHEBI:36655"/>
        <dbReference type="ChEBI" id="CHEBI:57305"/>
        <dbReference type="ChEBI" id="CHEBI:58315"/>
    </reaction>
</comment>
<dbReference type="PANTHER" id="PTHR42790">
    <property type="entry name" value="AMINOTRANSFERASE"/>
    <property type="match status" value="1"/>
</dbReference>
<name>A0A812BWL5_ACAPH</name>
<dbReference type="GO" id="GO:0047536">
    <property type="term" value="F:2-aminoadipate transaminase activity"/>
    <property type="evidence" value="ECO:0007669"/>
    <property type="project" value="UniProtKB-EC"/>
</dbReference>
<comment type="catalytic activity">
    <reaction evidence="24">
        <text>4-methyl-2-oxopentanoate + L-kynurenine = kynurenate + L-leucine + H2O</text>
        <dbReference type="Rhea" id="RHEA:66068"/>
        <dbReference type="ChEBI" id="CHEBI:15377"/>
        <dbReference type="ChEBI" id="CHEBI:17865"/>
        <dbReference type="ChEBI" id="CHEBI:57427"/>
        <dbReference type="ChEBI" id="CHEBI:57959"/>
        <dbReference type="ChEBI" id="CHEBI:58454"/>
    </reaction>
    <physiologicalReaction direction="left-to-right" evidence="24">
        <dbReference type="Rhea" id="RHEA:66069"/>
    </physiologicalReaction>
</comment>
<evidence type="ECO:0000256" key="26">
    <source>
        <dbReference type="ARBA" id="ARBA00060610"/>
    </source>
</evidence>
<comment type="catalytic activity">
    <reaction evidence="7">
        <text>L-kynurenine + 2-oxoglutarate = kynurenate + L-glutamate + H2O</text>
        <dbReference type="Rhea" id="RHEA:65560"/>
        <dbReference type="ChEBI" id="CHEBI:15377"/>
        <dbReference type="ChEBI" id="CHEBI:16810"/>
        <dbReference type="ChEBI" id="CHEBI:29985"/>
        <dbReference type="ChEBI" id="CHEBI:57959"/>
        <dbReference type="ChEBI" id="CHEBI:58454"/>
        <dbReference type="EC" id="2.6.1.7"/>
    </reaction>
    <physiologicalReaction direction="left-to-right" evidence="7">
        <dbReference type="Rhea" id="RHEA:65561"/>
    </physiologicalReaction>
</comment>
<evidence type="ECO:0000256" key="15">
    <source>
        <dbReference type="ARBA" id="ARBA00051879"/>
    </source>
</evidence>
<protein>
    <recommendedName>
        <fullName evidence="30">Kynurenine/alpha-aminoadipate aminotransferase, mitochondrial</fullName>
        <ecNumber evidence="28">2.6.1.39</ecNumber>
        <ecNumber evidence="27">2.6.1.4</ecNumber>
        <ecNumber evidence="3">2.6.1.7</ecNumber>
        <ecNumber evidence="29">2.6.1.73</ecNumber>
    </recommendedName>
    <alternativeName>
        <fullName evidence="40">2-aminoadipate aminotransferase</fullName>
    </alternativeName>
    <alternativeName>
        <fullName evidence="33">2-aminoadipate transaminase</fullName>
    </alternativeName>
    <alternativeName>
        <fullName evidence="36">Alpha-aminoadipate aminotransferase</fullName>
    </alternativeName>
    <alternativeName>
        <fullName evidence="35">Glycine transaminase AADAT</fullName>
    </alternativeName>
    <alternativeName>
        <fullName evidence="39">Kynurenine aminotransferase II</fullName>
    </alternativeName>
    <alternativeName>
        <fullName evidence="34">Kynurenine--glyoxylate transaminase AADAT</fullName>
    </alternativeName>
    <alternativeName>
        <fullName evidence="37">Kynurenine--oxoglutarate aminotransferase II</fullName>
    </alternativeName>
    <alternativeName>
        <fullName evidence="38">Kynurenine--oxoglutarate transaminase 2</fullName>
    </alternativeName>
    <alternativeName>
        <fullName evidence="32">Kynurenine--oxoglutarate transaminase II</fullName>
    </alternativeName>
    <alternativeName>
        <fullName evidence="31">Methionine--glyoxylate transaminase AADAT</fullName>
    </alternativeName>
</protein>
<evidence type="ECO:0000256" key="33">
    <source>
        <dbReference type="ARBA" id="ARBA00080916"/>
    </source>
</evidence>
<dbReference type="EC" id="2.6.1.7" evidence="3"/>
<evidence type="ECO:0000256" key="10">
    <source>
        <dbReference type="ARBA" id="ARBA00050937"/>
    </source>
</evidence>
<evidence type="ECO:0000256" key="32">
    <source>
        <dbReference type="ARBA" id="ARBA00080697"/>
    </source>
</evidence>
<dbReference type="FunFam" id="3.90.1150.10:FF:000166">
    <property type="entry name" value="Kynurenine/alpha-aminoadipate aminotransferase, mitochondrial"/>
    <property type="match status" value="1"/>
</dbReference>
<evidence type="ECO:0000256" key="4">
    <source>
        <dbReference type="ARBA" id="ARBA00022576"/>
    </source>
</evidence>
<evidence type="ECO:0000313" key="42">
    <source>
        <dbReference type="EMBL" id="CAE1245848.1"/>
    </source>
</evidence>
<dbReference type="Pfam" id="PF00155">
    <property type="entry name" value="Aminotran_1_2"/>
    <property type="match status" value="1"/>
</dbReference>
<dbReference type="GO" id="GO:0005759">
    <property type="term" value="C:mitochondrial matrix"/>
    <property type="evidence" value="ECO:0007669"/>
    <property type="project" value="UniProtKB-ARBA"/>
</dbReference>
<gene>
    <name evidence="42" type="ORF">SPHA_24905</name>
</gene>
<comment type="catalytic activity">
    <reaction evidence="12">
        <text>4-methylsulfanyl-2-oxobutanoate + L-kynurenine = kynurenate + L-methionine + H2O</text>
        <dbReference type="Rhea" id="RHEA:69096"/>
        <dbReference type="ChEBI" id="CHEBI:15377"/>
        <dbReference type="ChEBI" id="CHEBI:16723"/>
        <dbReference type="ChEBI" id="CHEBI:57844"/>
        <dbReference type="ChEBI" id="CHEBI:57959"/>
        <dbReference type="ChEBI" id="CHEBI:58454"/>
    </reaction>
    <physiologicalReaction direction="left-to-right" evidence="12">
        <dbReference type="Rhea" id="RHEA:69097"/>
    </physiologicalReaction>
</comment>
<dbReference type="InterPro" id="IPR050859">
    <property type="entry name" value="Class-I_PLP-dep_aminotransf"/>
</dbReference>
<dbReference type="CDD" id="cd00609">
    <property type="entry name" value="AAT_like"/>
    <property type="match status" value="1"/>
</dbReference>
<evidence type="ECO:0000256" key="16">
    <source>
        <dbReference type="ARBA" id="ARBA00052124"/>
    </source>
</evidence>
<keyword evidence="6" id="KW-0663">Pyridoxal phosphate</keyword>
<evidence type="ECO:0000256" key="8">
    <source>
        <dbReference type="ARBA" id="ARBA00047677"/>
    </source>
</evidence>
<dbReference type="SUPFAM" id="SSF53383">
    <property type="entry name" value="PLP-dependent transferases"/>
    <property type="match status" value="1"/>
</dbReference>
<organism evidence="42 43">
    <name type="scientific">Acanthosepion pharaonis</name>
    <name type="common">Pharaoh cuttlefish</name>
    <name type="synonym">Sepia pharaonis</name>
    <dbReference type="NCBI Taxonomy" id="158019"/>
    <lineage>
        <taxon>Eukaryota</taxon>
        <taxon>Metazoa</taxon>
        <taxon>Spiralia</taxon>
        <taxon>Lophotrochozoa</taxon>
        <taxon>Mollusca</taxon>
        <taxon>Cephalopoda</taxon>
        <taxon>Coleoidea</taxon>
        <taxon>Decapodiformes</taxon>
        <taxon>Sepiida</taxon>
        <taxon>Sepiina</taxon>
        <taxon>Sepiidae</taxon>
        <taxon>Acanthosepion</taxon>
    </lineage>
</organism>
<keyword evidence="43" id="KW-1185">Reference proteome</keyword>
<dbReference type="EMBL" id="CAHIKZ030000938">
    <property type="protein sequence ID" value="CAE1245848.1"/>
    <property type="molecule type" value="Genomic_DNA"/>
</dbReference>
<evidence type="ECO:0000256" key="38">
    <source>
        <dbReference type="ARBA" id="ARBA00083236"/>
    </source>
</evidence>
<dbReference type="AlphaFoldDB" id="A0A812BWL5"/>
<comment type="catalytic activity">
    <reaction evidence="13">
        <text>2-oxo-3-sulfanylpropanoate + L-kynurenine = kynurenate + L-cysteine + H2O</text>
        <dbReference type="Rhea" id="RHEA:69104"/>
        <dbReference type="ChEBI" id="CHEBI:15377"/>
        <dbReference type="ChEBI" id="CHEBI:35235"/>
        <dbReference type="ChEBI" id="CHEBI:57678"/>
        <dbReference type="ChEBI" id="CHEBI:57959"/>
        <dbReference type="ChEBI" id="CHEBI:58454"/>
    </reaction>
    <physiologicalReaction direction="left-to-right" evidence="13">
        <dbReference type="Rhea" id="RHEA:69105"/>
    </physiologicalReaction>
</comment>
<dbReference type="OrthoDB" id="691673at2759"/>
<evidence type="ECO:0000256" key="11">
    <source>
        <dbReference type="ARBA" id="ARBA00051090"/>
    </source>
</evidence>
<evidence type="ECO:0000256" key="7">
    <source>
        <dbReference type="ARBA" id="ARBA00047478"/>
    </source>
</evidence>
<evidence type="ECO:0000256" key="14">
    <source>
        <dbReference type="ARBA" id="ARBA00051759"/>
    </source>
</evidence>
<comment type="catalytic activity">
    <reaction evidence="14">
        <text>2-oxoadipate + L-kynurenine = L-2-aminoadipate + kynurenate + H2O</text>
        <dbReference type="Rhea" id="RHEA:70047"/>
        <dbReference type="ChEBI" id="CHEBI:15377"/>
        <dbReference type="ChEBI" id="CHEBI:57499"/>
        <dbReference type="ChEBI" id="CHEBI:57959"/>
        <dbReference type="ChEBI" id="CHEBI:58454"/>
        <dbReference type="ChEBI" id="CHEBI:58672"/>
    </reaction>
    <physiologicalReaction direction="left-to-right" evidence="14">
        <dbReference type="Rhea" id="RHEA:70048"/>
    </physiologicalReaction>
</comment>
<evidence type="ECO:0000256" key="35">
    <source>
        <dbReference type="ARBA" id="ARBA00082040"/>
    </source>
</evidence>
<evidence type="ECO:0000256" key="13">
    <source>
        <dbReference type="ARBA" id="ARBA00051742"/>
    </source>
</evidence>
<dbReference type="EC" id="2.6.1.39" evidence="28"/>
<keyword evidence="5 42" id="KW-0808">Transferase</keyword>
<dbReference type="InterPro" id="IPR015421">
    <property type="entry name" value="PyrdxlP-dep_Trfase_major"/>
</dbReference>
<dbReference type="EC" id="2.6.1.73" evidence="29"/>
<evidence type="ECO:0000256" key="34">
    <source>
        <dbReference type="ARBA" id="ARBA00081438"/>
    </source>
</evidence>
<dbReference type="PANTHER" id="PTHR42790:SF19">
    <property type="entry name" value="KYNURENINE_ALPHA-AMINOADIPATE AMINOTRANSFERASE, MITOCHONDRIAL"/>
    <property type="match status" value="1"/>
</dbReference>
<evidence type="ECO:0000256" key="24">
    <source>
        <dbReference type="ARBA" id="ARBA00052831"/>
    </source>
</evidence>
<comment type="catalytic activity">
    <reaction evidence="11">
        <text>2-oxopentanoate + L-kynurenine = L-2-aminopentanoate + kynurenate + H2O</text>
        <dbReference type="Rhea" id="RHEA:66076"/>
        <dbReference type="ChEBI" id="CHEBI:15377"/>
        <dbReference type="ChEBI" id="CHEBI:28644"/>
        <dbReference type="ChEBI" id="CHEBI:57959"/>
        <dbReference type="ChEBI" id="CHEBI:58441"/>
        <dbReference type="ChEBI" id="CHEBI:58454"/>
    </reaction>
    <physiologicalReaction direction="left-to-right" evidence="11">
        <dbReference type="Rhea" id="RHEA:66077"/>
    </physiologicalReaction>
</comment>
<evidence type="ECO:0000256" key="6">
    <source>
        <dbReference type="ARBA" id="ARBA00022898"/>
    </source>
</evidence>
<dbReference type="Proteomes" id="UP000597762">
    <property type="component" value="Unassembled WGS sequence"/>
</dbReference>
<evidence type="ECO:0000256" key="36">
    <source>
        <dbReference type="ARBA" id="ARBA00082705"/>
    </source>
</evidence>
<accession>A0A812BWL5</accession>
<evidence type="ECO:0000256" key="5">
    <source>
        <dbReference type="ARBA" id="ARBA00022679"/>
    </source>
</evidence>
<comment type="catalytic activity">
    <reaction evidence="20">
        <text>glyoxylate + L-methionine = 4-methylsulfanyl-2-oxobutanoate + glycine</text>
        <dbReference type="Rhea" id="RHEA:22884"/>
        <dbReference type="ChEBI" id="CHEBI:16723"/>
        <dbReference type="ChEBI" id="CHEBI:36655"/>
        <dbReference type="ChEBI" id="CHEBI:57305"/>
        <dbReference type="ChEBI" id="CHEBI:57844"/>
        <dbReference type="EC" id="2.6.1.73"/>
    </reaction>
</comment>
<dbReference type="GO" id="GO:0030170">
    <property type="term" value="F:pyridoxal phosphate binding"/>
    <property type="evidence" value="ECO:0007669"/>
    <property type="project" value="InterPro"/>
</dbReference>
<evidence type="ECO:0000256" key="3">
    <source>
        <dbReference type="ARBA" id="ARBA00012751"/>
    </source>
</evidence>
<evidence type="ECO:0000256" key="39">
    <source>
        <dbReference type="ARBA" id="ARBA00083286"/>
    </source>
</evidence>
<evidence type="ECO:0000256" key="21">
    <source>
        <dbReference type="ARBA" id="ARBA00052518"/>
    </source>
</evidence>
<comment type="catalytic activity">
    <reaction evidence="15">
        <text>2-oxobutanoate + L-kynurenine = (2S)-2-aminobutanoate + kynurenate + H2O</text>
        <dbReference type="Rhea" id="RHEA:66044"/>
        <dbReference type="ChEBI" id="CHEBI:15377"/>
        <dbReference type="ChEBI" id="CHEBI:16763"/>
        <dbReference type="ChEBI" id="CHEBI:57959"/>
        <dbReference type="ChEBI" id="CHEBI:58454"/>
        <dbReference type="ChEBI" id="CHEBI:74359"/>
    </reaction>
    <physiologicalReaction direction="left-to-right" evidence="15">
        <dbReference type="Rhea" id="RHEA:66045"/>
    </physiologicalReaction>
</comment>
<comment type="caution">
    <text evidence="42">The sequence shown here is derived from an EMBL/GenBank/DDBJ whole genome shotgun (WGS) entry which is preliminary data.</text>
</comment>
<evidence type="ECO:0000256" key="12">
    <source>
        <dbReference type="ARBA" id="ARBA00051184"/>
    </source>
</evidence>
<evidence type="ECO:0000256" key="19">
    <source>
        <dbReference type="ARBA" id="ARBA00052400"/>
    </source>
</evidence>
<evidence type="ECO:0000256" key="18">
    <source>
        <dbReference type="ARBA" id="ARBA00052393"/>
    </source>
</evidence>
<evidence type="ECO:0000256" key="20">
    <source>
        <dbReference type="ARBA" id="ARBA00052404"/>
    </source>
</evidence>
<evidence type="ECO:0000256" key="37">
    <source>
        <dbReference type="ARBA" id="ARBA00082796"/>
    </source>
</evidence>
<comment type="catalytic activity">
    <reaction evidence="16">
        <text>indole-3-pyruvate + L-kynurenine = kynurenate + L-tryptophan + H2O</text>
        <dbReference type="Rhea" id="RHEA:66052"/>
        <dbReference type="ChEBI" id="CHEBI:15377"/>
        <dbReference type="ChEBI" id="CHEBI:17640"/>
        <dbReference type="ChEBI" id="CHEBI:57912"/>
        <dbReference type="ChEBI" id="CHEBI:57959"/>
        <dbReference type="ChEBI" id="CHEBI:58454"/>
    </reaction>
    <physiologicalReaction direction="left-to-right" evidence="16">
        <dbReference type="Rhea" id="RHEA:66053"/>
    </physiologicalReaction>
</comment>
<evidence type="ECO:0000256" key="22">
    <source>
        <dbReference type="ARBA" id="ARBA00052537"/>
    </source>
</evidence>
<evidence type="ECO:0000256" key="1">
    <source>
        <dbReference type="ARBA" id="ARBA00001933"/>
    </source>
</evidence>
<comment type="cofactor">
    <cofactor evidence="1">
        <name>pyridoxal 5'-phosphate</name>
        <dbReference type="ChEBI" id="CHEBI:597326"/>
    </cofactor>
</comment>
<comment type="catalytic activity">
    <reaction evidence="8">
        <text>L-kynurenine + glyoxylate = kynurenate + glycine + H2O</text>
        <dbReference type="Rhea" id="RHEA:65896"/>
        <dbReference type="ChEBI" id="CHEBI:15377"/>
        <dbReference type="ChEBI" id="CHEBI:36655"/>
        <dbReference type="ChEBI" id="CHEBI:57305"/>
        <dbReference type="ChEBI" id="CHEBI:57959"/>
        <dbReference type="ChEBI" id="CHEBI:58454"/>
        <dbReference type="EC" id="2.6.1.63"/>
    </reaction>
    <physiologicalReaction direction="left-to-right" evidence="8">
        <dbReference type="Rhea" id="RHEA:65897"/>
    </physiologicalReaction>
</comment>
<comment type="catalytic activity">
    <reaction evidence="23">
        <text>3-phenylpyruvate + L-kynurenine = kynurenate + L-phenylalanine + H2O</text>
        <dbReference type="Rhea" id="RHEA:66092"/>
        <dbReference type="ChEBI" id="CHEBI:15377"/>
        <dbReference type="ChEBI" id="CHEBI:18005"/>
        <dbReference type="ChEBI" id="CHEBI:57959"/>
        <dbReference type="ChEBI" id="CHEBI:58095"/>
        <dbReference type="ChEBI" id="CHEBI:58454"/>
    </reaction>
    <physiologicalReaction direction="left-to-right" evidence="23">
        <dbReference type="Rhea" id="RHEA:66093"/>
    </physiologicalReaction>
</comment>
<dbReference type="GO" id="GO:0047958">
    <property type="term" value="F:glycine:2-oxoglutarate aminotransferase activity"/>
    <property type="evidence" value="ECO:0007669"/>
    <property type="project" value="UniProtKB-EC"/>
</dbReference>
<evidence type="ECO:0000256" key="9">
    <source>
        <dbReference type="ARBA" id="ARBA00050142"/>
    </source>
</evidence>
<evidence type="ECO:0000256" key="27">
    <source>
        <dbReference type="ARBA" id="ARBA00066546"/>
    </source>
</evidence>
<comment type="catalytic activity">
    <reaction evidence="22">
        <text>glycine + 2-oxoglutarate = glyoxylate + L-glutamate</text>
        <dbReference type="Rhea" id="RHEA:14089"/>
        <dbReference type="ChEBI" id="CHEBI:16810"/>
        <dbReference type="ChEBI" id="CHEBI:29985"/>
        <dbReference type="ChEBI" id="CHEBI:36655"/>
        <dbReference type="ChEBI" id="CHEBI:57305"/>
        <dbReference type="EC" id="2.6.1.4"/>
    </reaction>
</comment>
<evidence type="ECO:0000256" key="40">
    <source>
        <dbReference type="ARBA" id="ARBA00083735"/>
    </source>
</evidence>
<dbReference type="FunFam" id="3.40.640.10:FF:000071">
    <property type="entry name" value="Kynurenine/alpha-aminoadipate aminotransferase, mitochondrial"/>
    <property type="match status" value="1"/>
</dbReference>
<feature type="domain" description="Aminotransferase class I/classII large" evidence="41">
    <location>
        <begin position="67"/>
        <end position="415"/>
    </location>
</feature>
<comment type="catalytic activity">
    <reaction evidence="18">
        <text>L-tryptophan + glyoxylate = indole-3-pyruvate + glycine</text>
        <dbReference type="Rhea" id="RHEA:69124"/>
        <dbReference type="ChEBI" id="CHEBI:17640"/>
        <dbReference type="ChEBI" id="CHEBI:36655"/>
        <dbReference type="ChEBI" id="CHEBI:57305"/>
        <dbReference type="ChEBI" id="CHEBI:57912"/>
    </reaction>
</comment>
<evidence type="ECO:0000256" key="25">
    <source>
        <dbReference type="ARBA" id="ARBA00056991"/>
    </source>
</evidence>
<evidence type="ECO:0000259" key="41">
    <source>
        <dbReference type="Pfam" id="PF00155"/>
    </source>
</evidence>
<proteinExistence type="inferred from homology"/>